<dbReference type="EMBL" id="BLAE01000030">
    <property type="protein sequence ID" value="GES11511.1"/>
    <property type="molecule type" value="Genomic_DNA"/>
</dbReference>
<accession>A0A5M3WW17</accession>
<dbReference type="RefSeq" id="WP_170322636.1">
    <property type="nucleotide sequence ID" value="NZ_BAAAHL010000068.1"/>
</dbReference>
<protein>
    <submittedName>
        <fullName evidence="1">Uncharacterized protein</fullName>
    </submittedName>
</protein>
<gene>
    <name evidence="1" type="ORF">Amac_051080</name>
</gene>
<dbReference type="AlphaFoldDB" id="A0A5M3WW17"/>
<reference evidence="1 2" key="1">
    <citation type="submission" date="2019-10" db="EMBL/GenBank/DDBJ databases">
        <title>Whole genome shotgun sequence of Acrocarpospora macrocephala NBRC 16266.</title>
        <authorList>
            <person name="Ichikawa N."/>
            <person name="Kimura A."/>
            <person name="Kitahashi Y."/>
            <person name="Komaki H."/>
            <person name="Oguchi A."/>
        </authorList>
    </citation>
    <scope>NUCLEOTIDE SEQUENCE [LARGE SCALE GENOMIC DNA]</scope>
    <source>
        <strain evidence="1 2">NBRC 16266</strain>
    </source>
</reference>
<comment type="caution">
    <text evidence="1">The sequence shown here is derived from an EMBL/GenBank/DDBJ whole genome shotgun (WGS) entry which is preliminary data.</text>
</comment>
<sequence>MRPSPDDLLDSLRLSLNETLLPHVEDRWARYAGAAMDLLLQHLKLRLAGEGDALAEDSADMLAVLAAIGGSAAALGGEWDSLAELVAGAAGDPPGDATARNEQLRGVIVAVMRWLDEAEGADPAVQDLRDEVYRLVRRQVDRTKPMVEPLFMSFRPVAS</sequence>
<evidence type="ECO:0000313" key="1">
    <source>
        <dbReference type="EMBL" id="GES11511.1"/>
    </source>
</evidence>
<evidence type="ECO:0000313" key="2">
    <source>
        <dbReference type="Proteomes" id="UP000331127"/>
    </source>
</evidence>
<dbReference type="Proteomes" id="UP000331127">
    <property type="component" value="Unassembled WGS sequence"/>
</dbReference>
<keyword evidence="2" id="KW-1185">Reference proteome</keyword>
<proteinExistence type="predicted"/>
<organism evidence="1 2">
    <name type="scientific">Acrocarpospora macrocephala</name>
    <dbReference type="NCBI Taxonomy" id="150177"/>
    <lineage>
        <taxon>Bacteria</taxon>
        <taxon>Bacillati</taxon>
        <taxon>Actinomycetota</taxon>
        <taxon>Actinomycetes</taxon>
        <taxon>Streptosporangiales</taxon>
        <taxon>Streptosporangiaceae</taxon>
        <taxon>Acrocarpospora</taxon>
    </lineage>
</organism>
<name>A0A5M3WW17_9ACTN</name>